<dbReference type="CDD" id="cd01949">
    <property type="entry name" value="GGDEF"/>
    <property type="match status" value="1"/>
</dbReference>
<name>A0A0F9P1L4_9ZZZZ</name>
<dbReference type="NCBIfam" id="TIGR00254">
    <property type="entry name" value="GGDEF"/>
    <property type="match status" value="1"/>
</dbReference>
<keyword evidence="1" id="KW-0812">Transmembrane</keyword>
<feature type="transmembrane region" description="Helical" evidence="1">
    <location>
        <begin position="272"/>
        <end position="294"/>
    </location>
</feature>
<dbReference type="InterPro" id="IPR043128">
    <property type="entry name" value="Rev_trsase/Diguanyl_cyclase"/>
</dbReference>
<dbReference type="InterPro" id="IPR000160">
    <property type="entry name" value="GGDEF_dom"/>
</dbReference>
<feature type="transmembrane region" description="Helical" evidence="1">
    <location>
        <begin position="300"/>
        <end position="319"/>
    </location>
</feature>
<feature type="transmembrane region" description="Helical" evidence="1">
    <location>
        <begin position="357"/>
        <end position="376"/>
    </location>
</feature>
<feature type="transmembrane region" description="Helical" evidence="1">
    <location>
        <begin position="331"/>
        <end position="351"/>
    </location>
</feature>
<dbReference type="InterPro" id="IPR029787">
    <property type="entry name" value="Nucleotide_cyclase"/>
</dbReference>
<proteinExistence type="predicted"/>
<organism evidence="3">
    <name type="scientific">marine sediment metagenome</name>
    <dbReference type="NCBI Taxonomy" id="412755"/>
    <lineage>
        <taxon>unclassified sequences</taxon>
        <taxon>metagenomes</taxon>
        <taxon>ecological metagenomes</taxon>
    </lineage>
</organism>
<dbReference type="SMART" id="SM00267">
    <property type="entry name" value="GGDEF"/>
    <property type="match status" value="1"/>
</dbReference>
<dbReference type="FunFam" id="3.30.70.270:FF:000001">
    <property type="entry name" value="Diguanylate cyclase domain protein"/>
    <property type="match status" value="1"/>
</dbReference>
<keyword evidence="1" id="KW-1133">Transmembrane helix</keyword>
<dbReference type="SUPFAM" id="SSF55073">
    <property type="entry name" value="Nucleotide cyclase"/>
    <property type="match status" value="1"/>
</dbReference>
<evidence type="ECO:0000313" key="3">
    <source>
        <dbReference type="EMBL" id="KKN23934.1"/>
    </source>
</evidence>
<feature type="transmembrane region" description="Helical" evidence="1">
    <location>
        <begin position="238"/>
        <end position="260"/>
    </location>
</feature>
<dbReference type="Gene3D" id="3.30.70.270">
    <property type="match status" value="1"/>
</dbReference>
<dbReference type="InterPro" id="IPR050469">
    <property type="entry name" value="Diguanylate_Cyclase"/>
</dbReference>
<dbReference type="Pfam" id="PF00990">
    <property type="entry name" value="GGDEF"/>
    <property type="match status" value="1"/>
</dbReference>
<reference evidence="3" key="1">
    <citation type="journal article" date="2015" name="Nature">
        <title>Complex archaea that bridge the gap between prokaryotes and eukaryotes.</title>
        <authorList>
            <person name="Spang A."/>
            <person name="Saw J.H."/>
            <person name="Jorgensen S.L."/>
            <person name="Zaremba-Niedzwiedzka K."/>
            <person name="Martijn J."/>
            <person name="Lind A.E."/>
            <person name="van Eijk R."/>
            <person name="Schleper C."/>
            <person name="Guy L."/>
            <person name="Ettema T.J."/>
        </authorList>
    </citation>
    <scope>NUCLEOTIDE SEQUENCE</scope>
</reference>
<dbReference type="EMBL" id="LAZR01002926">
    <property type="protein sequence ID" value="KKN23934.1"/>
    <property type="molecule type" value="Genomic_DNA"/>
</dbReference>
<dbReference type="GO" id="GO:0052621">
    <property type="term" value="F:diguanylate cyclase activity"/>
    <property type="evidence" value="ECO:0007669"/>
    <property type="project" value="TreeGrafter"/>
</dbReference>
<evidence type="ECO:0000256" key="1">
    <source>
        <dbReference type="SAM" id="Phobius"/>
    </source>
</evidence>
<comment type="caution">
    <text evidence="3">The sequence shown here is derived from an EMBL/GenBank/DDBJ whole genome shotgun (WGS) entry which is preliminary data.</text>
</comment>
<dbReference type="GO" id="GO:0005886">
    <property type="term" value="C:plasma membrane"/>
    <property type="evidence" value="ECO:0007669"/>
    <property type="project" value="TreeGrafter"/>
</dbReference>
<dbReference type="AlphaFoldDB" id="A0A0F9P1L4"/>
<feature type="domain" description="GGDEF" evidence="2">
    <location>
        <begin position="572"/>
        <end position="705"/>
    </location>
</feature>
<dbReference type="PANTHER" id="PTHR45138:SF9">
    <property type="entry name" value="DIGUANYLATE CYCLASE DGCM-RELATED"/>
    <property type="match status" value="1"/>
</dbReference>
<gene>
    <name evidence="3" type="ORF">LCGC14_0899940</name>
</gene>
<dbReference type="GO" id="GO:1902201">
    <property type="term" value="P:negative regulation of bacterial-type flagellum-dependent cell motility"/>
    <property type="evidence" value="ECO:0007669"/>
    <property type="project" value="TreeGrafter"/>
</dbReference>
<accession>A0A0F9P1L4</accession>
<sequence length="705" mass="80319">MRVNLFATIPLLLTLLLLSELAVAVDTNYKNQFEWQYFCGDIDADSDDPSIFNNLLLAQSWRAIDYPANPIDRGENYTVWFKTTVPDLSQFRIPALFIYSIDLMADVYLDGEKIYQHGDILNRDIKTFYGWPWHGIDLPKDAAGKTLFFRVFSNYNALGFWGPVGLVDKKTLPLNIIKLGYKELVVALFSIFVALLTFAFAIIQHRAKHLLYLSAFSLASALMLISENPATQLVFNEPLVRTYLLALSYFSLPIWLALLLSSWTEGGRQRIFNLLVVIHVSYILLIMILCFLGVMELAIAFPIFDGLFAISLLAMLAVNFNTSLTYNSDRFWLIVSFCIYAVFLLIDMLVANDVVDWSMIDMSPAALVFSVVLLLISLKHFSHVHQSVYDLNHNLELKIADRTAELHDYIEAEKKHSAELKIINEMGTRLESFINMLQSCRTINQAKEALNNHVMALFSPLKCHFISSDKHYLIDANKRIVNIEYLSTSQIHEHFGQLIIEKPTDDVCVDDRIIDVFVTRVEQSLRSTLITICLREELERFSFEDSLTGLKNRRYFDEALHREIQLAMRNQSPLSLMMIDIDHFKLFNDTHGHEAGDFVLKRLGAEMLRFFRKTDVCCRLGGEEFVAVLPDMSITEATEKAEGLRKIVASENIRFKDKNIGGLTISIGVSHLSTGTETADKLLSVADQALYDAKSSGRDKVEYIQ</sequence>
<dbReference type="PANTHER" id="PTHR45138">
    <property type="entry name" value="REGULATORY COMPONENTS OF SENSORY TRANSDUCTION SYSTEM"/>
    <property type="match status" value="1"/>
</dbReference>
<keyword evidence="1" id="KW-0472">Membrane</keyword>
<protein>
    <recommendedName>
        <fullName evidence="2">GGDEF domain-containing protein</fullName>
    </recommendedName>
</protein>
<dbReference type="GO" id="GO:0043709">
    <property type="term" value="P:cell adhesion involved in single-species biofilm formation"/>
    <property type="evidence" value="ECO:0007669"/>
    <property type="project" value="TreeGrafter"/>
</dbReference>
<evidence type="ECO:0000259" key="2">
    <source>
        <dbReference type="PROSITE" id="PS50887"/>
    </source>
</evidence>
<feature type="transmembrane region" description="Helical" evidence="1">
    <location>
        <begin position="210"/>
        <end position="226"/>
    </location>
</feature>
<dbReference type="PROSITE" id="PS50887">
    <property type="entry name" value="GGDEF"/>
    <property type="match status" value="1"/>
</dbReference>
<feature type="transmembrane region" description="Helical" evidence="1">
    <location>
        <begin position="184"/>
        <end position="203"/>
    </location>
</feature>